<evidence type="ECO:0000313" key="2">
    <source>
        <dbReference type="Proteomes" id="UP001305647"/>
    </source>
</evidence>
<dbReference type="AlphaFoldDB" id="A0AAN6PQF5"/>
<dbReference type="Proteomes" id="UP001305647">
    <property type="component" value="Unassembled WGS sequence"/>
</dbReference>
<proteinExistence type="predicted"/>
<gene>
    <name evidence="1" type="ORF">N658DRAFT_64721</name>
</gene>
<protein>
    <submittedName>
        <fullName evidence="1">Uncharacterized protein</fullName>
    </submittedName>
</protein>
<accession>A0AAN6PQF5</accession>
<organism evidence="1 2">
    <name type="scientific">Parathielavia hyrcaniae</name>
    <dbReference type="NCBI Taxonomy" id="113614"/>
    <lineage>
        <taxon>Eukaryota</taxon>
        <taxon>Fungi</taxon>
        <taxon>Dikarya</taxon>
        <taxon>Ascomycota</taxon>
        <taxon>Pezizomycotina</taxon>
        <taxon>Sordariomycetes</taxon>
        <taxon>Sordariomycetidae</taxon>
        <taxon>Sordariales</taxon>
        <taxon>Chaetomiaceae</taxon>
        <taxon>Parathielavia</taxon>
    </lineage>
</organism>
<reference evidence="1" key="2">
    <citation type="submission" date="2023-05" db="EMBL/GenBank/DDBJ databases">
        <authorList>
            <consortium name="Lawrence Berkeley National Laboratory"/>
            <person name="Steindorff A."/>
            <person name="Hensen N."/>
            <person name="Bonometti L."/>
            <person name="Westerberg I."/>
            <person name="Brannstrom I.O."/>
            <person name="Guillou S."/>
            <person name="Cros-Aarteil S."/>
            <person name="Calhoun S."/>
            <person name="Haridas S."/>
            <person name="Kuo A."/>
            <person name="Mondo S."/>
            <person name="Pangilinan J."/>
            <person name="Riley R."/>
            <person name="Labutti K."/>
            <person name="Andreopoulos B."/>
            <person name="Lipzen A."/>
            <person name="Chen C."/>
            <person name="Yanf M."/>
            <person name="Daum C."/>
            <person name="Ng V."/>
            <person name="Clum A."/>
            <person name="Ohm R."/>
            <person name="Martin F."/>
            <person name="Silar P."/>
            <person name="Natvig D."/>
            <person name="Lalanne C."/>
            <person name="Gautier V."/>
            <person name="Ament-Velasquez S.L."/>
            <person name="Kruys A."/>
            <person name="Hutchinson M.I."/>
            <person name="Powell A.J."/>
            <person name="Barry K."/>
            <person name="Miller A.N."/>
            <person name="Grigoriev I.V."/>
            <person name="Debuchy R."/>
            <person name="Gladieux P."/>
            <person name="Thoren M.H."/>
            <person name="Johannesson H."/>
        </authorList>
    </citation>
    <scope>NUCLEOTIDE SEQUENCE</scope>
    <source>
        <strain evidence="1">CBS 757.83</strain>
    </source>
</reference>
<keyword evidence="2" id="KW-1185">Reference proteome</keyword>
<sequence length="78" mass="8401">MPAFRCWSCAFRVCGSGMGTPFGVAVAGSLAVITRNYSLFINCRVPQHADANVVVARPLPQTVCGDGVPETQVHRRRP</sequence>
<reference evidence="1" key="1">
    <citation type="journal article" date="2023" name="Mol. Phylogenet. Evol.">
        <title>Genome-scale phylogeny and comparative genomics of the fungal order Sordariales.</title>
        <authorList>
            <person name="Hensen N."/>
            <person name="Bonometti L."/>
            <person name="Westerberg I."/>
            <person name="Brannstrom I.O."/>
            <person name="Guillou S."/>
            <person name="Cros-Aarteil S."/>
            <person name="Calhoun S."/>
            <person name="Haridas S."/>
            <person name="Kuo A."/>
            <person name="Mondo S."/>
            <person name="Pangilinan J."/>
            <person name="Riley R."/>
            <person name="LaButti K."/>
            <person name="Andreopoulos B."/>
            <person name="Lipzen A."/>
            <person name="Chen C."/>
            <person name="Yan M."/>
            <person name="Daum C."/>
            <person name="Ng V."/>
            <person name="Clum A."/>
            <person name="Steindorff A."/>
            <person name="Ohm R.A."/>
            <person name="Martin F."/>
            <person name="Silar P."/>
            <person name="Natvig D.O."/>
            <person name="Lalanne C."/>
            <person name="Gautier V."/>
            <person name="Ament-Velasquez S.L."/>
            <person name="Kruys A."/>
            <person name="Hutchinson M.I."/>
            <person name="Powell A.J."/>
            <person name="Barry K."/>
            <person name="Miller A.N."/>
            <person name="Grigoriev I.V."/>
            <person name="Debuchy R."/>
            <person name="Gladieux P."/>
            <person name="Hiltunen Thoren M."/>
            <person name="Johannesson H."/>
        </authorList>
    </citation>
    <scope>NUCLEOTIDE SEQUENCE</scope>
    <source>
        <strain evidence="1">CBS 757.83</strain>
    </source>
</reference>
<name>A0AAN6PQF5_9PEZI</name>
<evidence type="ECO:0000313" key="1">
    <source>
        <dbReference type="EMBL" id="KAK4096060.1"/>
    </source>
</evidence>
<dbReference type="EMBL" id="MU863743">
    <property type="protein sequence ID" value="KAK4096060.1"/>
    <property type="molecule type" value="Genomic_DNA"/>
</dbReference>
<comment type="caution">
    <text evidence="1">The sequence shown here is derived from an EMBL/GenBank/DDBJ whole genome shotgun (WGS) entry which is preliminary data.</text>
</comment>